<evidence type="ECO:0000256" key="3">
    <source>
        <dbReference type="SAM" id="Phobius"/>
    </source>
</evidence>
<dbReference type="AlphaFoldDB" id="A0A8J2QI55"/>
<dbReference type="PROSITE" id="PS50960">
    <property type="entry name" value="HTH_PSQ"/>
    <property type="match status" value="1"/>
</dbReference>
<evidence type="ECO:0000313" key="6">
    <source>
        <dbReference type="Proteomes" id="UP000789524"/>
    </source>
</evidence>
<organism evidence="5 6">
    <name type="scientific">Danaus chrysippus</name>
    <name type="common">African queen</name>
    <dbReference type="NCBI Taxonomy" id="151541"/>
    <lineage>
        <taxon>Eukaryota</taxon>
        <taxon>Metazoa</taxon>
        <taxon>Ecdysozoa</taxon>
        <taxon>Arthropoda</taxon>
        <taxon>Hexapoda</taxon>
        <taxon>Insecta</taxon>
        <taxon>Pterygota</taxon>
        <taxon>Neoptera</taxon>
        <taxon>Endopterygota</taxon>
        <taxon>Lepidoptera</taxon>
        <taxon>Glossata</taxon>
        <taxon>Ditrysia</taxon>
        <taxon>Papilionoidea</taxon>
        <taxon>Nymphalidae</taxon>
        <taxon>Danainae</taxon>
        <taxon>Danaini</taxon>
        <taxon>Danaina</taxon>
        <taxon>Danaus</taxon>
        <taxon>Anosia</taxon>
    </lineage>
</organism>
<comment type="subcellular location">
    <subcellularLocation>
        <location evidence="1 2">Nucleus</location>
    </subcellularLocation>
</comment>
<gene>
    <name evidence="5" type="ORF">DCHRY22_LOCUS4615</name>
</gene>
<dbReference type="InterPro" id="IPR007889">
    <property type="entry name" value="HTH_Psq"/>
</dbReference>
<keyword evidence="3" id="KW-0472">Membrane</keyword>
<comment type="caution">
    <text evidence="5">The sequence shown here is derived from an EMBL/GenBank/DDBJ whole genome shotgun (WGS) entry which is preliminary data.</text>
</comment>
<dbReference type="Pfam" id="PF05225">
    <property type="entry name" value="HTH_psq"/>
    <property type="match status" value="1"/>
</dbReference>
<dbReference type="OrthoDB" id="7477935at2759"/>
<dbReference type="GO" id="GO:0003677">
    <property type="term" value="F:DNA binding"/>
    <property type="evidence" value="ECO:0007669"/>
    <property type="project" value="UniProtKB-UniRule"/>
</dbReference>
<name>A0A8J2QI55_9NEOP</name>
<proteinExistence type="predicted"/>
<protein>
    <submittedName>
        <fullName evidence="5">(African queen) hypothetical protein</fullName>
    </submittedName>
</protein>
<evidence type="ECO:0000259" key="4">
    <source>
        <dbReference type="PROSITE" id="PS50960"/>
    </source>
</evidence>
<keyword evidence="2" id="KW-0238">DNA-binding</keyword>
<dbReference type="EMBL" id="CAKASE010000049">
    <property type="protein sequence ID" value="CAG9563479.1"/>
    <property type="molecule type" value="Genomic_DNA"/>
</dbReference>
<evidence type="ECO:0000313" key="5">
    <source>
        <dbReference type="EMBL" id="CAG9563479.1"/>
    </source>
</evidence>
<evidence type="ECO:0000256" key="2">
    <source>
        <dbReference type="PROSITE-ProRule" id="PRU00320"/>
    </source>
</evidence>
<dbReference type="GO" id="GO:0005634">
    <property type="term" value="C:nucleus"/>
    <property type="evidence" value="ECO:0007669"/>
    <property type="project" value="UniProtKB-SubCell"/>
</dbReference>
<evidence type="ECO:0000256" key="1">
    <source>
        <dbReference type="ARBA" id="ARBA00004123"/>
    </source>
</evidence>
<reference evidence="5" key="1">
    <citation type="submission" date="2021-09" db="EMBL/GenBank/DDBJ databases">
        <authorList>
            <person name="Martin H S."/>
        </authorList>
    </citation>
    <scope>NUCLEOTIDE SEQUENCE</scope>
</reference>
<dbReference type="SUPFAM" id="SSF46689">
    <property type="entry name" value="Homeodomain-like"/>
    <property type="match status" value="1"/>
</dbReference>
<feature type="transmembrane region" description="Helical" evidence="3">
    <location>
        <begin position="127"/>
        <end position="145"/>
    </location>
</feature>
<keyword evidence="3" id="KW-1133">Transmembrane helix</keyword>
<dbReference type="InterPro" id="IPR009057">
    <property type="entry name" value="Homeodomain-like_sf"/>
</dbReference>
<keyword evidence="3" id="KW-0812">Transmembrane</keyword>
<dbReference type="Gene3D" id="1.10.10.60">
    <property type="entry name" value="Homeodomain-like"/>
    <property type="match status" value="1"/>
</dbReference>
<accession>A0A8J2QI55</accession>
<feature type="DNA-binding region" description="H-T-H motif" evidence="2">
    <location>
        <begin position="15"/>
        <end position="35"/>
    </location>
</feature>
<keyword evidence="6" id="KW-1185">Reference proteome</keyword>
<feature type="domain" description="HTH psq-type" evidence="4">
    <location>
        <begin position="1"/>
        <end position="39"/>
    </location>
</feature>
<keyword evidence="2" id="KW-0539">Nucleus</keyword>
<dbReference type="Proteomes" id="UP000789524">
    <property type="component" value="Unassembled WGS sequence"/>
</dbReference>
<sequence length="149" mass="17100">MKKAIEAVQNKNMGYKKAAKTFAVPRSTLRRLAKCTGESLDSVVHKPLGRNPFLIETIPNIILPLAPTLFAELIRYEITEIEKHVKKQLLVCSGEFSRNKILDALTFLRFNPFVFSIWRLFNVDITLPLTLFTVCTTYTIVLIQLKQLY</sequence>